<dbReference type="Gene3D" id="3.40.50.300">
    <property type="entry name" value="P-loop containing nucleotide triphosphate hydrolases"/>
    <property type="match status" value="1"/>
</dbReference>
<organism evidence="19 20">
    <name type="scientific">Meloidogyne javanica</name>
    <name type="common">Root-knot nematode worm</name>
    <dbReference type="NCBI Taxonomy" id="6303"/>
    <lineage>
        <taxon>Eukaryota</taxon>
        <taxon>Metazoa</taxon>
        <taxon>Ecdysozoa</taxon>
        <taxon>Nematoda</taxon>
        <taxon>Chromadorea</taxon>
        <taxon>Rhabditida</taxon>
        <taxon>Tylenchina</taxon>
        <taxon>Tylenchomorpha</taxon>
        <taxon>Tylenchoidea</taxon>
        <taxon>Meloidogynidae</taxon>
        <taxon>Meloidogyninae</taxon>
        <taxon>Meloidogyne</taxon>
        <taxon>Meloidogyne incognita group</taxon>
    </lineage>
</organism>
<keyword evidence="13 16" id="KW-0472">Membrane</keyword>
<dbReference type="AlphaFoldDB" id="A0A915LX70"/>
<dbReference type="GO" id="GO:0005743">
    <property type="term" value="C:mitochondrial inner membrane"/>
    <property type="evidence" value="ECO:0007669"/>
    <property type="project" value="UniProtKB-SubCell"/>
</dbReference>
<evidence type="ECO:0000256" key="4">
    <source>
        <dbReference type="ARBA" id="ARBA00022448"/>
    </source>
</evidence>
<dbReference type="InterPro" id="IPR013525">
    <property type="entry name" value="ABC2_TM"/>
</dbReference>
<dbReference type="InterPro" id="IPR023395">
    <property type="entry name" value="MCP_dom_sf"/>
</dbReference>
<feature type="transmembrane region" description="Helical" evidence="17">
    <location>
        <begin position="768"/>
        <end position="791"/>
    </location>
</feature>
<feature type="transmembrane region" description="Helical" evidence="17">
    <location>
        <begin position="889"/>
        <end position="913"/>
    </location>
</feature>
<dbReference type="Pfam" id="PF00005">
    <property type="entry name" value="ABC_tran"/>
    <property type="match status" value="1"/>
</dbReference>
<feature type="repeat" description="Solcar" evidence="16">
    <location>
        <begin position="146"/>
        <end position="230"/>
    </location>
</feature>
<keyword evidence="12" id="KW-0496">Mitochondrion</keyword>
<evidence type="ECO:0000256" key="8">
    <source>
        <dbReference type="ARBA" id="ARBA00022792"/>
    </source>
</evidence>
<evidence type="ECO:0000256" key="6">
    <source>
        <dbReference type="ARBA" id="ARBA00022737"/>
    </source>
</evidence>
<evidence type="ECO:0000313" key="20">
    <source>
        <dbReference type="WBParaSite" id="scaffold202_cov202.g474"/>
    </source>
</evidence>
<dbReference type="GO" id="GO:0005524">
    <property type="term" value="F:ATP binding"/>
    <property type="evidence" value="ECO:0007669"/>
    <property type="project" value="UniProtKB-KW"/>
</dbReference>
<keyword evidence="9" id="KW-0067">ATP-binding</keyword>
<keyword evidence="8" id="KW-0999">Mitochondrion inner membrane</keyword>
<evidence type="ECO:0000256" key="3">
    <source>
        <dbReference type="ARBA" id="ARBA00006375"/>
    </source>
</evidence>
<comment type="function">
    <text evidence="15">Transport of phosphate groups from the cytosol to the mitochondrial matrix.</text>
</comment>
<dbReference type="Pfam" id="PF19055">
    <property type="entry name" value="ABC2_membrane_7"/>
    <property type="match status" value="1"/>
</dbReference>
<dbReference type="InterPro" id="IPR018108">
    <property type="entry name" value="MCP_transmembrane"/>
</dbReference>
<dbReference type="PROSITE" id="PS00211">
    <property type="entry name" value="ABC_TRANSPORTER_1"/>
    <property type="match status" value="1"/>
</dbReference>
<keyword evidence="11 17" id="KW-1133">Transmembrane helix</keyword>
<evidence type="ECO:0000259" key="18">
    <source>
        <dbReference type="PROSITE" id="PS50893"/>
    </source>
</evidence>
<dbReference type="InterPro" id="IPR043926">
    <property type="entry name" value="ABCG_dom"/>
</dbReference>
<feature type="transmembrane region" description="Helical" evidence="17">
    <location>
        <begin position="798"/>
        <end position="820"/>
    </location>
</feature>
<dbReference type="InterPro" id="IPR017871">
    <property type="entry name" value="ABC_transporter-like_CS"/>
</dbReference>
<feature type="transmembrane region" description="Helical" evidence="17">
    <location>
        <begin position="666"/>
        <end position="687"/>
    </location>
</feature>
<evidence type="ECO:0000256" key="9">
    <source>
        <dbReference type="ARBA" id="ARBA00022840"/>
    </source>
</evidence>
<dbReference type="Proteomes" id="UP000887561">
    <property type="component" value="Unplaced"/>
</dbReference>
<comment type="subcellular location">
    <subcellularLocation>
        <location evidence="1">Mitochondrion inner membrane</location>
        <topology evidence="1">Multi-pass membrane protein</topology>
    </subcellularLocation>
</comment>
<evidence type="ECO:0000256" key="13">
    <source>
        <dbReference type="ARBA" id="ARBA00023136"/>
    </source>
</evidence>
<dbReference type="SMART" id="SM00382">
    <property type="entry name" value="AAA"/>
    <property type="match status" value="1"/>
</dbReference>
<keyword evidence="10" id="KW-0809">Transit peptide</keyword>
<keyword evidence="6" id="KW-0677">Repeat</keyword>
<dbReference type="FunFam" id="1.50.40.10:FF:000005">
    <property type="entry name" value="Mitochondrial phosphate carrier protein 2"/>
    <property type="match status" value="1"/>
</dbReference>
<dbReference type="WBParaSite" id="scaffold202_cov202.g474">
    <property type="protein sequence ID" value="scaffold202_cov202.g474"/>
    <property type="gene ID" value="scaffold202_cov202.g474"/>
</dbReference>
<feature type="domain" description="ABC transporter" evidence="18">
    <location>
        <begin position="330"/>
        <end position="571"/>
    </location>
</feature>
<sequence>MGITQLAEASKKAFGNGPLITAKCEVKAPVPAKEGGGGNKGQVEIGSPLFYAYCGIGGILSCGITHTAIVPLDLVKCRIQVDPAKYKGILSGFKVTLAEDGARGLAKGWAPTAIGYSLQGLGKFGFYELFKQVYADLVGEENAFLYRTSLYLAASASAEVFADMMLAPMEAVKVRIQTSPTAPPNLRGCAPFIYKTEGLMGFYKGLPPLWMRQIPYTMMKFACFERTVELLYHHVVPKPRDQCTKAEQLLVTFVAGYIAGVFCAVVSHPADTIVSKLNKDAGASAIGILKQLGPLGVWGGLVPRIIMIGTLTALQCALVTELTYKFAGFESWHNLIIKHPKSGRIILDNVSGMAKSGQLVALMGASGAGKTTLLNTLLSRNLTNLTVQGKVLVNGEEMGKQITFVSGYVQQDELFMGTLTVKEHLIIQAKLRLVGSSERQIKKRVSEILNDLGLHSCRHARIGSRGIKKGISGGEARRLLFACELLSNPQIIFADEPTTGLDSSMAESVINVMKKLAQSGRTVICTIHQPSSTIYRQFDMVMFLANGRLAYFGEPSKTVDYLNSFGYPCPRNYNPADAMIQCLSIEMYNEEICKERIGKICDDWEVSENALKLKNEIEEQNKIVVDKPERRKRATFGVQTSALFKRSILDNIRNPGLAKAKLSQKLIMGIFIGLLYFQTLSTNFIGISNLNGAMFYIVVELTYSTLFGIITFMPADFNLIVREYHDGLYNLLAYFVARIWSYIPLFAIDGIVLVGSSYWMTGLVPNVGRFGIALGIAVLIEQSAAAFGIMLSTACPSYPVAISIAGPILTVLSLTGGLFANVGELPSFISWVQYLSWFRYGFEAFAISQWEGALGEHPTKNCTNFNNQTIVCPTAASVLQKLSFNPGMFYFDLGAMVLCTFICYFVGFVGLYIRVLRAR</sequence>
<comment type="similarity">
    <text evidence="2">Belongs to the ABC transporter superfamily. ABCG family. Eye pigment precursor importer (TC 3.A.1.204) subfamily.</text>
</comment>
<dbReference type="GO" id="GO:0140359">
    <property type="term" value="F:ABC-type transporter activity"/>
    <property type="evidence" value="ECO:0007669"/>
    <property type="project" value="InterPro"/>
</dbReference>
<evidence type="ECO:0000256" key="12">
    <source>
        <dbReference type="ARBA" id="ARBA00023128"/>
    </source>
</evidence>
<keyword evidence="5 16" id="KW-0812">Transmembrane</keyword>
<proteinExistence type="inferred from homology"/>
<evidence type="ECO:0000256" key="10">
    <source>
        <dbReference type="ARBA" id="ARBA00022946"/>
    </source>
</evidence>
<dbReference type="SUPFAM" id="SSF103506">
    <property type="entry name" value="Mitochondrial carrier"/>
    <property type="match status" value="1"/>
</dbReference>
<dbReference type="PROSITE" id="PS50893">
    <property type="entry name" value="ABC_TRANSPORTER_2"/>
    <property type="match status" value="1"/>
</dbReference>
<dbReference type="PANTHER" id="PTHR48041">
    <property type="entry name" value="ABC TRANSPORTER G FAMILY MEMBER 28"/>
    <property type="match status" value="1"/>
</dbReference>
<evidence type="ECO:0000256" key="16">
    <source>
        <dbReference type="PROSITE-ProRule" id="PRU00282"/>
    </source>
</evidence>
<dbReference type="Pfam" id="PF01061">
    <property type="entry name" value="ABC2_membrane"/>
    <property type="match status" value="1"/>
</dbReference>
<dbReference type="GO" id="GO:0016887">
    <property type="term" value="F:ATP hydrolysis activity"/>
    <property type="evidence" value="ECO:0007669"/>
    <property type="project" value="InterPro"/>
</dbReference>
<keyword evidence="19" id="KW-1185">Reference proteome</keyword>
<evidence type="ECO:0000256" key="1">
    <source>
        <dbReference type="ARBA" id="ARBA00004448"/>
    </source>
</evidence>
<comment type="similarity">
    <text evidence="3">Belongs to the mitochondrial carrier (TC 2.A.29) family.</text>
</comment>
<evidence type="ECO:0000256" key="17">
    <source>
        <dbReference type="SAM" id="Phobius"/>
    </source>
</evidence>
<keyword evidence="7" id="KW-0547">Nucleotide-binding</keyword>
<dbReference type="InterPro" id="IPR027417">
    <property type="entry name" value="P-loop_NTPase"/>
</dbReference>
<evidence type="ECO:0000256" key="11">
    <source>
        <dbReference type="ARBA" id="ARBA00022989"/>
    </source>
</evidence>
<evidence type="ECO:0000256" key="14">
    <source>
        <dbReference type="ARBA" id="ARBA00024240"/>
    </source>
</evidence>
<dbReference type="PANTHER" id="PTHR48041:SF84">
    <property type="entry name" value="ABC TRANSPORTER DOMAIN-CONTAINING PROTEIN"/>
    <property type="match status" value="1"/>
</dbReference>
<dbReference type="InterPro" id="IPR003593">
    <property type="entry name" value="AAA+_ATPase"/>
</dbReference>
<feature type="repeat" description="Solcar" evidence="16">
    <location>
        <begin position="247"/>
        <end position="325"/>
    </location>
</feature>
<evidence type="ECO:0000256" key="15">
    <source>
        <dbReference type="ARBA" id="ARBA00054508"/>
    </source>
</evidence>
<dbReference type="Gene3D" id="1.50.40.10">
    <property type="entry name" value="Mitochondrial carrier domain"/>
    <property type="match status" value="1"/>
</dbReference>
<dbReference type="InterPro" id="IPR003439">
    <property type="entry name" value="ABC_transporter-like_ATP-bd"/>
</dbReference>
<dbReference type="PROSITE" id="PS50920">
    <property type="entry name" value="SOLCAR"/>
    <property type="match status" value="3"/>
</dbReference>
<reference evidence="20" key="1">
    <citation type="submission" date="2022-11" db="UniProtKB">
        <authorList>
            <consortium name="WormBaseParasite"/>
        </authorList>
    </citation>
    <scope>IDENTIFICATION</scope>
</reference>
<evidence type="ECO:0000256" key="7">
    <source>
        <dbReference type="ARBA" id="ARBA00022741"/>
    </source>
</evidence>
<dbReference type="InterPro" id="IPR050352">
    <property type="entry name" value="ABCG_transporters"/>
</dbReference>
<name>A0A915LX70_MELJA</name>
<evidence type="ECO:0000313" key="19">
    <source>
        <dbReference type="Proteomes" id="UP000887561"/>
    </source>
</evidence>
<evidence type="ECO:0000256" key="5">
    <source>
        <dbReference type="ARBA" id="ARBA00022692"/>
    </source>
</evidence>
<dbReference type="SUPFAM" id="SSF52540">
    <property type="entry name" value="P-loop containing nucleoside triphosphate hydrolases"/>
    <property type="match status" value="1"/>
</dbReference>
<keyword evidence="4" id="KW-0813">Transport</keyword>
<feature type="transmembrane region" description="Helical" evidence="17">
    <location>
        <begin position="693"/>
        <end position="715"/>
    </location>
</feature>
<dbReference type="CDD" id="cd03213">
    <property type="entry name" value="ABCG_EPDR"/>
    <property type="match status" value="1"/>
</dbReference>
<dbReference type="GO" id="GO:0005886">
    <property type="term" value="C:plasma membrane"/>
    <property type="evidence" value="ECO:0007669"/>
    <property type="project" value="TreeGrafter"/>
</dbReference>
<protein>
    <recommendedName>
        <fullName evidence="14">Phosphate carrier protein, mitochondrial</fullName>
    </recommendedName>
</protein>
<accession>A0A915LX70</accession>
<dbReference type="Pfam" id="PF00153">
    <property type="entry name" value="Mito_carr"/>
    <property type="match status" value="2"/>
</dbReference>
<feature type="repeat" description="Solcar" evidence="16">
    <location>
        <begin position="49"/>
        <end position="133"/>
    </location>
</feature>
<feature type="transmembrane region" description="Helical" evidence="17">
    <location>
        <begin position="727"/>
        <end position="748"/>
    </location>
</feature>
<evidence type="ECO:0000256" key="2">
    <source>
        <dbReference type="ARBA" id="ARBA00005814"/>
    </source>
</evidence>